<dbReference type="InterPro" id="IPR029063">
    <property type="entry name" value="SAM-dependent_MTases_sf"/>
</dbReference>
<organism evidence="1 2">
    <name type="scientific">Methylophaga muralis</name>
    <dbReference type="NCBI Taxonomy" id="291169"/>
    <lineage>
        <taxon>Bacteria</taxon>
        <taxon>Pseudomonadati</taxon>
        <taxon>Pseudomonadota</taxon>
        <taxon>Gammaproteobacteria</taxon>
        <taxon>Thiotrichales</taxon>
        <taxon>Piscirickettsiaceae</taxon>
        <taxon>Methylophaga</taxon>
    </lineage>
</organism>
<accession>A0A1E3GMX0</accession>
<dbReference type="AlphaFoldDB" id="A0A1E3GMX0"/>
<reference evidence="1 2" key="1">
    <citation type="submission" date="2016-07" db="EMBL/GenBank/DDBJ databases">
        <title>Draft Genome Sequence of Methylophaga muralis Bur 1.</title>
        <authorList>
            <person name="Vasilenko O.V."/>
            <person name="Doronina N.V."/>
            <person name="Shmareva M.N."/>
            <person name="Tarlachkov S.V."/>
            <person name="Mustakhimov I."/>
            <person name="Trotsenko Y.A."/>
        </authorList>
    </citation>
    <scope>NUCLEOTIDE SEQUENCE [LARGE SCALE GENOMIC DNA]</scope>
    <source>
        <strain evidence="1 2">Bur 1</strain>
    </source>
</reference>
<dbReference type="SUPFAM" id="SSF53335">
    <property type="entry name" value="S-adenosyl-L-methionine-dependent methyltransferases"/>
    <property type="match status" value="1"/>
</dbReference>
<comment type="caution">
    <text evidence="1">The sequence shown here is derived from an EMBL/GenBank/DDBJ whole genome shotgun (WGS) entry which is preliminary data.</text>
</comment>
<keyword evidence="1" id="KW-0489">Methyltransferase</keyword>
<dbReference type="GO" id="GO:0102302">
    <property type="term" value="F:mycinamicin VI 2''-O-methyltransferase activity"/>
    <property type="evidence" value="ECO:0007669"/>
    <property type="project" value="UniProtKB-EC"/>
</dbReference>
<dbReference type="EC" id="2.1.1.238" evidence="1"/>
<sequence>MLEPEQSKSANELKAIFDKHHSDKGAEYNSYHLLYSMILADRSAIKNVFEIGLGTNNTDVVSNMGKEGAPGASLRAFREFLPHAEIFGADVDKRVLFEDERIRTFHVDQTDDKTFDLLNQQLPNHFDLMIDDGLHAPNANVRALNFFLSHIKVGGWAVIEDIGEPAIPVWELIGSILPAEFESAIYRTEKAILFAVKRVN</sequence>
<dbReference type="GO" id="GO:0032259">
    <property type="term" value="P:methylation"/>
    <property type="evidence" value="ECO:0007669"/>
    <property type="project" value="UniProtKB-KW"/>
</dbReference>
<name>A0A1E3GMX0_9GAMM</name>
<dbReference type="Gene3D" id="3.40.50.150">
    <property type="entry name" value="Vaccinia Virus protein VP39"/>
    <property type="match status" value="1"/>
</dbReference>
<dbReference type="EMBL" id="MCRI01000088">
    <property type="protein sequence ID" value="ODN65390.1"/>
    <property type="molecule type" value="Genomic_DNA"/>
</dbReference>
<keyword evidence="1" id="KW-0808">Transferase</keyword>
<evidence type="ECO:0000313" key="1">
    <source>
        <dbReference type="EMBL" id="ODN65390.1"/>
    </source>
</evidence>
<proteinExistence type="predicted"/>
<keyword evidence="2" id="KW-1185">Reference proteome</keyword>
<evidence type="ECO:0000313" key="2">
    <source>
        <dbReference type="Proteomes" id="UP000094379"/>
    </source>
</evidence>
<protein>
    <submittedName>
        <fullName evidence="1">Mycinamicin VI 2''-O-methyltransferase</fullName>
        <ecNumber evidence="1">2.1.1.238</ecNumber>
    </submittedName>
</protein>
<gene>
    <name evidence="1" type="primary">mycE</name>
    <name evidence="1" type="ORF">A9E74_02812</name>
</gene>
<dbReference type="Proteomes" id="UP000094379">
    <property type="component" value="Unassembled WGS sequence"/>
</dbReference>
<dbReference type="PATRIC" id="fig|291169.3.peg.2851"/>